<dbReference type="AlphaFoldDB" id="A0A0D3KK18"/>
<evidence type="ECO:0000256" key="1">
    <source>
        <dbReference type="SAM" id="Phobius"/>
    </source>
</evidence>
<dbReference type="eggNOG" id="ENOG502SXC8">
    <property type="taxonomic scope" value="Eukaryota"/>
</dbReference>
<protein>
    <submittedName>
        <fullName evidence="2">Uncharacterized protein</fullName>
    </submittedName>
</protein>
<dbReference type="GeneID" id="17281377"/>
<reference evidence="2" key="2">
    <citation type="submission" date="2024-10" db="UniProtKB">
        <authorList>
            <consortium name="EnsemblProtists"/>
        </authorList>
    </citation>
    <scope>IDENTIFICATION</scope>
</reference>
<dbReference type="PaxDb" id="2903-EOD36103"/>
<dbReference type="KEGG" id="ehx:EMIHUDRAFT_252449"/>
<reference evidence="3" key="1">
    <citation type="journal article" date="2013" name="Nature">
        <title>Pan genome of the phytoplankton Emiliania underpins its global distribution.</title>
        <authorList>
            <person name="Read B.A."/>
            <person name="Kegel J."/>
            <person name="Klute M.J."/>
            <person name="Kuo A."/>
            <person name="Lefebvre S.C."/>
            <person name="Maumus F."/>
            <person name="Mayer C."/>
            <person name="Miller J."/>
            <person name="Monier A."/>
            <person name="Salamov A."/>
            <person name="Young J."/>
            <person name="Aguilar M."/>
            <person name="Claverie J.M."/>
            <person name="Frickenhaus S."/>
            <person name="Gonzalez K."/>
            <person name="Herman E.K."/>
            <person name="Lin Y.C."/>
            <person name="Napier J."/>
            <person name="Ogata H."/>
            <person name="Sarno A.F."/>
            <person name="Shmutz J."/>
            <person name="Schroeder D."/>
            <person name="de Vargas C."/>
            <person name="Verret F."/>
            <person name="von Dassow P."/>
            <person name="Valentin K."/>
            <person name="Van de Peer Y."/>
            <person name="Wheeler G."/>
            <person name="Dacks J.B."/>
            <person name="Delwiche C.F."/>
            <person name="Dyhrman S.T."/>
            <person name="Glockner G."/>
            <person name="John U."/>
            <person name="Richards T."/>
            <person name="Worden A.Z."/>
            <person name="Zhang X."/>
            <person name="Grigoriev I.V."/>
            <person name="Allen A.E."/>
            <person name="Bidle K."/>
            <person name="Borodovsky M."/>
            <person name="Bowler C."/>
            <person name="Brownlee C."/>
            <person name="Cock J.M."/>
            <person name="Elias M."/>
            <person name="Gladyshev V.N."/>
            <person name="Groth M."/>
            <person name="Guda C."/>
            <person name="Hadaegh A."/>
            <person name="Iglesias-Rodriguez M.D."/>
            <person name="Jenkins J."/>
            <person name="Jones B.M."/>
            <person name="Lawson T."/>
            <person name="Leese F."/>
            <person name="Lindquist E."/>
            <person name="Lobanov A."/>
            <person name="Lomsadze A."/>
            <person name="Malik S.B."/>
            <person name="Marsh M.E."/>
            <person name="Mackinder L."/>
            <person name="Mock T."/>
            <person name="Mueller-Roeber B."/>
            <person name="Pagarete A."/>
            <person name="Parker M."/>
            <person name="Probert I."/>
            <person name="Quesneville H."/>
            <person name="Raines C."/>
            <person name="Rensing S.A."/>
            <person name="Riano-Pachon D.M."/>
            <person name="Richier S."/>
            <person name="Rokitta S."/>
            <person name="Shiraiwa Y."/>
            <person name="Soanes D.M."/>
            <person name="van der Giezen M."/>
            <person name="Wahlund T.M."/>
            <person name="Williams B."/>
            <person name="Wilson W."/>
            <person name="Wolfe G."/>
            <person name="Wurch L.L."/>
        </authorList>
    </citation>
    <scope>NUCLEOTIDE SEQUENCE</scope>
</reference>
<dbReference type="RefSeq" id="XP_005788532.1">
    <property type="nucleotide sequence ID" value="XM_005788475.1"/>
</dbReference>
<keyword evidence="1" id="KW-0812">Transmembrane</keyword>
<keyword evidence="1" id="KW-0472">Membrane</keyword>
<accession>A0A0D3KK18</accession>
<dbReference type="HOGENOM" id="CLU_1630134_0_0_1"/>
<dbReference type="OMA" id="MHASAWD"/>
<feature type="transmembrane region" description="Helical" evidence="1">
    <location>
        <begin position="6"/>
        <end position="29"/>
    </location>
</feature>
<keyword evidence="1" id="KW-1133">Transmembrane helix</keyword>
<evidence type="ECO:0000313" key="3">
    <source>
        <dbReference type="Proteomes" id="UP000013827"/>
    </source>
</evidence>
<organism evidence="2 3">
    <name type="scientific">Emiliania huxleyi (strain CCMP1516)</name>
    <dbReference type="NCBI Taxonomy" id="280463"/>
    <lineage>
        <taxon>Eukaryota</taxon>
        <taxon>Haptista</taxon>
        <taxon>Haptophyta</taxon>
        <taxon>Prymnesiophyceae</taxon>
        <taxon>Isochrysidales</taxon>
        <taxon>Noelaerhabdaceae</taxon>
        <taxon>Emiliania</taxon>
    </lineage>
</organism>
<proteinExistence type="predicted"/>
<sequence length="163" mass="17774">MTGLAYFIYALKWGFTTYNGLGLFALSLLSRSDASAPASHARAVLLCTTLGVASSFTTAWIMDRTAFPRIAKRLDLTLAQFHVANLVVHLLPCALVTRWEHAPLAAWHGAAAALMHCLWGSIVSRGTMCLDDIYVPLPRASWRLLWAVALLTELSVPALAPRV</sequence>
<feature type="transmembrane region" description="Helical" evidence="1">
    <location>
        <begin position="41"/>
        <end position="61"/>
    </location>
</feature>
<name>A0A0D3KK18_EMIH1</name>
<dbReference type="Proteomes" id="UP000013827">
    <property type="component" value="Unassembled WGS sequence"/>
</dbReference>
<dbReference type="EnsemblProtists" id="EOD36103">
    <property type="protein sequence ID" value="EOD36103"/>
    <property type="gene ID" value="EMIHUDRAFT_252449"/>
</dbReference>
<evidence type="ECO:0000313" key="2">
    <source>
        <dbReference type="EnsemblProtists" id="EOD36103"/>
    </source>
</evidence>
<keyword evidence="3" id="KW-1185">Reference proteome</keyword>